<evidence type="ECO:0000313" key="2">
    <source>
        <dbReference type="Proteomes" id="UP001281203"/>
    </source>
</evidence>
<protein>
    <recommendedName>
        <fullName evidence="3">Peptidase C-terminal archaeal/bacterial domain-containing protein</fullName>
    </recommendedName>
</protein>
<proteinExistence type="predicted"/>
<accession>A0ABU3WYX8</accession>
<dbReference type="Gene3D" id="2.60.120.380">
    <property type="match status" value="1"/>
</dbReference>
<dbReference type="Proteomes" id="UP001281203">
    <property type="component" value="Unassembled WGS sequence"/>
</dbReference>
<sequence>MGIFEKFSRGTMTYNRIFALVLALVLMVPPAFAGGSECGVNTASEEESPAGDAGIHAIYLIQQGETHYHNTYAPPGSSTLFVNLDWFVPQQSLTLKIISPSGSTYAYYHDTDLDGHKDAQIRTGITSPEAGTWRFQVYGEIVRGTQDYTFEATAG</sequence>
<organism evidence="1 2">
    <name type="scientific">Methanoculleus caldifontis</name>
    <dbReference type="NCBI Taxonomy" id="2651577"/>
    <lineage>
        <taxon>Archaea</taxon>
        <taxon>Methanobacteriati</taxon>
        <taxon>Methanobacteriota</taxon>
        <taxon>Stenosarchaea group</taxon>
        <taxon>Methanomicrobia</taxon>
        <taxon>Methanomicrobiales</taxon>
        <taxon>Methanomicrobiaceae</taxon>
        <taxon>Methanoculleus</taxon>
    </lineage>
</organism>
<reference evidence="1 2" key="1">
    <citation type="submission" date="2019-10" db="EMBL/GenBank/DDBJ databases">
        <title>Isolation and characterization of Methanoculleus sp. Wushi-C6 from a hot spring well.</title>
        <authorList>
            <person name="Chen S.-C."/>
            <person name="Lan Z.-H."/>
            <person name="You Y.-T."/>
            <person name="Lai M.-C."/>
        </authorList>
    </citation>
    <scope>NUCLEOTIDE SEQUENCE [LARGE SCALE GENOMIC DNA]</scope>
    <source>
        <strain evidence="1 2">Wushi-C6</strain>
    </source>
</reference>
<gene>
    <name evidence="1" type="ORF">F8E02_03045</name>
</gene>
<name>A0ABU3WYX8_9EURY</name>
<dbReference type="EMBL" id="WBKO01000001">
    <property type="protein sequence ID" value="MDV2481000.1"/>
    <property type="molecule type" value="Genomic_DNA"/>
</dbReference>
<keyword evidence="2" id="KW-1185">Reference proteome</keyword>
<comment type="caution">
    <text evidence="1">The sequence shown here is derived from an EMBL/GenBank/DDBJ whole genome shotgun (WGS) entry which is preliminary data.</text>
</comment>
<evidence type="ECO:0000313" key="1">
    <source>
        <dbReference type="EMBL" id="MDV2481000.1"/>
    </source>
</evidence>
<dbReference type="RefSeq" id="WP_317063985.1">
    <property type="nucleotide sequence ID" value="NZ_WBKO01000001.1"/>
</dbReference>
<evidence type="ECO:0008006" key="3">
    <source>
        <dbReference type="Google" id="ProtNLM"/>
    </source>
</evidence>